<organism evidence="1 2">
    <name type="scientific">Collimonas arenae</name>
    <dbReference type="NCBI Taxonomy" id="279058"/>
    <lineage>
        <taxon>Bacteria</taxon>
        <taxon>Pseudomonadati</taxon>
        <taxon>Pseudomonadota</taxon>
        <taxon>Betaproteobacteria</taxon>
        <taxon>Burkholderiales</taxon>
        <taxon>Oxalobacteraceae</taxon>
        <taxon>Collimonas</taxon>
    </lineage>
</organism>
<evidence type="ECO:0000313" key="1">
    <source>
        <dbReference type="EMBL" id="AIY41704.1"/>
    </source>
</evidence>
<dbReference type="AlphaFoldDB" id="A0A0A1FDF5"/>
<dbReference type="EMBL" id="CP009962">
    <property type="protein sequence ID" value="AIY41704.1"/>
    <property type="molecule type" value="Genomic_DNA"/>
</dbReference>
<gene>
    <name evidence="1" type="ORF">LT85_2546</name>
</gene>
<reference evidence="2" key="1">
    <citation type="journal article" date="2014" name="Soil Biol. Biochem.">
        <title>Structure and function of bacterial communities in ageing soils: Insights from the Mendocino ecological staircase.</title>
        <authorList>
            <person name="Uroz S."/>
            <person name="Tech J.J."/>
            <person name="Sawaya N.A."/>
            <person name="Frey-Klett P."/>
            <person name="Leveau J.H.J."/>
        </authorList>
    </citation>
    <scope>NUCLEOTIDE SEQUENCE [LARGE SCALE GENOMIC DNA]</scope>
    <source>
        <strain evidence="2">Cal35</strain>
    </source>
</reference>
<dbReference type="HOGENOM" id="CLU_3116690_0_0_4"/>
<sequence>MVSGRLLVDDQNMTSSPGANPMLAAGNNLRENGIDYVTCCSDSATPYSFF</sequence>
<evidence type="ECO:0000313" key="2">
    <source>
        <dbReference type="Proteomes" id="UP000030302"/>
    </source>
</evidence>
<name>A0A0A1FDF5_9BURK</name>
<dbReference type="KEGG" id="care:LT85_2546"/>
<accession>A0A0A1FDF5</accession>
<dbReference type="Proteomes" id="UP000030302">
    <property type="component" value="Chromosome"/>
</dbReference>
<protein>
    <submittedName>
        <fullName evidence="1">Uncharacterized protein</fullName>
    </submittedName>
</protein>
<proteinExistence type="predicted"/>
<keyword evidence="2" id="KW-1185">Reference proteome</keyword>